<dbReference type="Proteomes" id="UP000078046">
    <property type="component" value="Unassembled WGS sequence"/>
</dbReference>
<proteinExistence type="predicted"/>
<dbReference type="EMBL" id="LWCA01000821">
    <property type="protein sequence ID" value="OAF66817.1"/>
    <property type="molecule type" value="Genomic_DNA"/>
</dbReference>
<protein>
    <submittedName>
        <fullName evidence="1">Uncharacterized protein</fullName>
    </submittedName>
</protein>
<reference evidence="1 2" key="1">
    <citation type="submission" date="2016-04" db="EMBL/GenBank/DDBJ databases">
        <title>The genome of Intoshia linei affirms orthonectids as highly simplified spiralians.</title>
        <authorList>
            <person name="Mikhailov K.V."/>
            <person name="Slusarev G.S."/>
            <person name="Nikitin M.A."/>
            <person name="Logacheva M.D."/>
            <person name="Penin A."/>
            <person name="Aleoshin V."/>
            <person name="Panchin Y.V."/>
        </authorList>
    </citation>
    <scope>NUCLEOTIDE SEQUENCE [LARGE SCALE GENOMIC DNA]</scope>
    <source>
        <strain evidence="1">Intl2013</strain>
        <tissue evidence="1">Whole animal</tissue>
    </source>
</reference>
<name>A0A177AXR2_9BILA</name>
<gene>
    <name evidence="1" type="ORF">A3Q56_05470</name>
</gene>
<evidence type="ECO:0000313" key="2">
    <source>
        <dbReference type="Proteomes" id="UP000078046"/>
    </source>
</evidence>
<sequence>MIARNGEFSNNIENKTNDAIDLNDFWPNDHSTLSHILFESYKTSNLS</sequence>
<keyword evidence="2" id="KW-1185">Reference proteome</keyword>
<comment type="caution">
    <text evidence="1">The sequence shown here is derived from an EMBL/GenBank/DDBJ whole genome shotgun (WGS) entry which is preliminary data.</text>
</comment>
<evidence type="ECO:0000313" key="1">
    <source>
        <dbReference type="EMBL" id="OAF66817.1"/>
    </source>
</evidence>
<organism evidence="1 2">
    <name type="scientific">Intoshia linei</name>
    <dbReference type="NCBI Taxonomy" id="1819745"/>
    <lineage>
        <taxon>Eukaryota</taxon>
        <taxon>Metazoa</taxon>
        <taxon>Spiralia</taxon>
        <taxon>Lophotrochozoa</taxon>
        <taxon>Mesozoa</taxon>
        <taxon>Orthonectida</taxon>
        <taxon>Rhopaluridae</taxon>
        <taxon>Intoshia</taxon>
    </lineage>
</organism>
<accession>A0A177AXR2</accession>
<dbReference type="AlphaFoldDB" id="A0A177AXR2"/>